<gene>
    <name evidence="2" type="ORF">SAMN05518682_1343</name>
</gene>
<proteinExistence type="predicted"/>
<keyword evidence="1" id="KW-0812">Transmembrane</keyword>
<dbReference type="EMBL" id="FTMI01000002">
    <property type="protein sequence ID" value="SIQ11749.1"/>
    <property type="molecule type" value="Genomic_DNA"/>
</dbReference>
<evidence type="ECO:0000313" key="2">
    <source>
        <dbReference type="EMBL" id="SIQ11749.1"/>
    </source>
</evidence>
<feature type="transmembrane region" description="Helical" evidence="1">
    <location>
        <begin position="392"/>
        <end position="414"/>
    </location>
</feature>
<reference evidence="3" key="1">
    <citation type="submission" date="2017-01" db="EMBL/GenBank/DDBJ databases">
        <authorList>
            <person name="Varghese N."/>
            <person name="Submissions S."/>
        </authorList>
    </citation>
    <scope>NUCLEOTIDE SEQUENCE [LARGE SCALE GENOMIC DNA]</scope>
    <source>
        <strain evidence="3">3bp</strain>
    </source>
</reference>
<keyword evidence="1" id="KW-0472">Membrane</keyword>
<evidence type="ECO:0000256" key="1">
    <source>
        <dbReference type="SAM" id="Phobius"/>
    </source>
</evidence>
<dbReference type="AlphaFoldDB" id="A0A1N6Q5J7"/>
<dbReference type="Proteomes" id="UP000186235">
    <property type="component" value="Unassembled WGS sequence"/>
</dbReference>
<sequence length="461" mass="47846">MRHHDAVNVVTRSPHAQVVDRLRAADLEYGRVGPTDERGWTFAEVDTENGTATDAADAPTSAAEALAQVDALVPVPWVVQLDAGSDLLPEGVSAILAARTDAVAPPVVVTWAPAQPGSTTDHTMRLDGDPGAVLAAVGALVGLRDATTAADRLRALEHPDDLLEAFAAVADLPATDSAAPDAVVQLVRADAAFVRAAVRRAGTAWVRATDERTVVWSAARPEVPRFGAADEAAQEAFRSALSGEFRARSTIERGLRAGEVVVSLERTGGGVAWTLSTPGRPWVFGSWNDTWTDLSTSGPEGAYEALVEAFGAPRDPGRLRALLAASTWPGDPVAELAYLLGLPAALVEAVEDPARFRHGAERVQPLGPTAPLTATEKAALVARAPRRGAGSAAWDVVLLVLGLALLGLGAAILATDGAVVGSDGPPGWDVVPWVAGGALVLTGWVRAGSARGERRRFLADA</sequence>
<protein>
    <submittedName>
        <fullName evidence="2">Uncharacterized protein</fullName>
    </submittedName>
</protein>
<name>A0A1N6Q5J7_9MICO</name>
<organism evidence="2 3">
    <name type="scientific">Cellulosimicrobium aquatile</name>
    <dbReference type="NCBI Taxonomy" id="1612203"/>
    <lineage>
        <taxon>Bacteria</taxon>
        <taxon>Bacillati</taxon>
        <taxon>Actinomycetota</taxon>
        <taxon>Actinomycetes</taxon>
        <taxon>Micrococcales</taxon>
        <taxon>Promicromonosporaceae</taxon>
        <taxon>Cellulosimicrobium</taxon>
    </lineage>
</organism>
<evidence type="ECO:0000313" key="3">
    <source>
        <dbReference type="Proteomes" id="UP000186235"/>
    </source>
</evidence>
<keyword evidence="3" id="KW-1185">Reference proteome</keyword>
<keyword evidence="1" id="KW-1133">Transmembrane helix</keyword>
<accession>A0A1N6Q5J7</accession>
<feature type="transmembrane region" description="Helical" evidence="1">
    <location>
        <begin position="430"/>
        <end position="447"/>
    </location>
</feature>